<keyword evidence="2" id="KW-1185">Reference proteome</keyword>
<organism evidence="1 2">
    <name type="scientific">Solanum commersonii</name>
    <name type="common">Commerson's wild potato</name>
    <name type="synonym">Commerson's nightshade</name>
    <dbReference type="NCBI Taxonomy" id="4109"/>
    <lineage>
        <taxon>Eukaryota</taxon>
        <taxon>Viridiplantae</taxon>
        <taxon>Streptophyta</taxon>
        <taxon>Embryophyta</taxon>
        <taxon>Tracheophyta</taxon>
        <taxon>Spermatophyta</taxon>
        <taxon>Magnoliopsida</taxon>
        <taxon>eudicotyledons</taxon>
        <taxon>Gunneridae</taxon>
        <taxon>Pentapetalae</taxon>
        <taxon>asterids</taxon>
        <taxon>lamiids</taxon>
        <taxon>Solanales</taxon>
        <taxon>Solanaceae</taxon>
        <taxon>Solanoideae</taxon>
        <taxon>Solaneae</taxon>
        <taxon>Solanum</taxon>
    </lineage>
</organism>
<evidence type="ECO:0000313" key="1">
    <source>
        <dbReference type="EMBL" id="KAG5615998.1"/>
    </source>
</evidence>
<evidence type="ECO:0000313" key="2">
    <source>
        <dbReference type="Proteomes" id="UP000824120"/>
    </source>
</evidence>
<proteinExistence type="predicted"/>
<comment type="caution">
    <text evidence="1">The sequence shown here is derived from an EMBL/GenBank/DDBJ whole genome shotgun (WGS) entry which is preliminary data.</text>
</comment>
<reference evidence="1 2" key="1">
    <citation type="submission" date="2020-09" db="EMBL/GenBank/DDBJ databases">
        <title>De no assembly of potato wild relative species, Solanum commersonii.</title>
        <authorList>
            <person name="Cho K."/>
        </authorList>
    </citation>
    <scope>NUCLEOTIDE SEQUENCE [LARGE SCALE GENOMIC DNA]</scope>
    <source>
        <strain evidence="1">LZ3.2</strain>
        <tissue evidence="1">Leaf</tissue>
    </source>
</reference>
<accession>A0A9J5ZUR1</accession>
<sequence length="77" mass="8572">MTLPSLSFWPGARSGSIAKFKEIKDVKSKFKNDPIRLDEICAKSKQSEIVEGDDKDQYDASSSKKTKGKAIVYYPLG</sequence>
<gene>
    <name evidence="1" type="ORF">H5410_015822</name>
</gene>
<dbReference type="EMBL" id="JACXVP010000003">
    <property type="protein sequence ID" value="KAG5615998.1"/>
    <property type="molecule type" value="Genomic_DNA"/>
</dbReference>
<protein>
    <submittedName>
        <fullName evidence="1">Uncharacterized protein</fullName>
    </submittedName>
</protein>
<name>A0A9J5ZUR1_SOLCO</name>
<dbReference type="AlphaFoldDB" id="A0A9J5ZUR1"/>
<dbReference type="Proteomes" id="UP000824120">
    <property type="component" value="Chromosome 3"/>
</dbReference>